<dbReference type="GO" id="GO:0005789">
    <property type="term" value="C:endoplasmic reticulum membrane"/>
    <property type="evidence" value="ECO:0007669"/>
    <property type="project" value="TreeGrafter"/>
</dbReference>
<dbReference type="eggNOG" id="KOG1609">
    <property type="taxonomic scope" value="Eukaryota"/>
</dbReference>
<organism evidence="12 13">
    <name type="scientific">Eutrema salsugineum</name>
    <name type="common">Saltwater cress</name>
    <name type="synonym">Sisymbrium salsugineum</name>
    <dbReference type="NCBI Taxonomy" id="72664"/>
    <lineage>
        <taxon>Eukaryota</taxon>
        <taxon>Viridiplantae</taxon>
        <taxon>Streptophyta</taxon>
        <taxon>Embryophyta</taxon>
        <taxon>Tracheophyta</taxon>
        <taxon>Spermatophyta</taxon>
        <taxon>Magnoliopsida</taxon>
        <taxon>eudicotyledons</taxon>
        <taxon>Gunneridae</taxon>
        <taxon>Pentapetalae</taxon>
        <taxon>rosids</taxon>
        <taxon>malvids</taxon>
        <taxon>Brassicales</taxon>
        <taxon>Brassicaceae</taxon>
        <taxon>Eutremeae</taxon>
        <taxon>Eutrema</taxon>
    </lineage>
</organism>
<reference evidence="12 13" key="1">
    <citation type="journal article" date="2013" name="Front. Plant Sci.">
        <title>The Reference Genome of the Halophytic Plant Eutrema salsugineum.</title>
        <authorList>
            <person name="Yang R."/>
            <person name="Jarvis D.E."/>
            <person name="Chen H."/>
            <person name="Beilstein M.A."/>
            <person name="Grimwood J."/>
            <person name="Jenkins J."/>
            <person name="Shu S."/>
            <person name="Prochnik S."/>
            <person name="Xin M."/>
            <person name="Ma C."/>
            <person name="Schmutz J."/>
            <person name="Wing R.A."/>
            <person name="Mitchell-Olds T."/>
            <person name="Schumaker K.S."/>
            <person name="Wang X."/>
        </authorList>
    </citation>
    <scope>NUCLEOTIDE SEQUENCE [LARGE SCALE GENOMIC DNA]</scope>
</reference>
<comment type="subcellular location">
    <subcellularLocation>
        <location evidence="2">Membrane</location>
        <topology evidence="2">Multi-pass membrane protein</topology>
    </subcellularLocation>
</comment>
<keyword evidence="13" id="KW-1185">Reference proteome</keyword>
<dbReference type="AlphaFoldDB" id="V4K6V4"/>
<dbReference type="Gramene" id="ESQ33325">
    <property type="protein sequence ID" value="ESQ33325"/>
    <property type="gene ID" value="EUTSA_v10022448mg"/>
</dbReference>
<keyword evidence="9 11" id="KW-0472">Membrane</keyword>
<dbReference type="PANTHER" id="PTHR13145:SF0">
    <property type="entry name" value="E3 UBIQUITIN-PROTEIN LIGASE MARCHF6"/>
    <property type="match status" value="1"/>
</dbReference>
<feature type="transmembrane region" description="Helical" evidence="11">
    <location>
        <begin position="236"/>
        <end position="258"/>
    </location>
</feature>
<dbReference type="EC" id="2.3.2.27" evidence="4"/>
<evidence type="ECO:0000256" key="11">
    <source>
        <dbReference type="SAM" id="Phobius"/>
    </source>
</evidence>
<name>V4K6V4_EUTSA</name>
<feature type="transmembrane region" description="Helical" evidence="11">
    <location>
        <begin position="49"/>
        <end position="77"/>
    </location>
</feature>
<dbReference type="GO" id="GO:0036503">
    <property type="term" value="P:ERAD pathway"/>
    <property type="evidence" value="ECO:0007669"/>
    <property type="project" value="TreeGrafter"/>
</dbReference>
<feature type="transmembrane region" description="Helical" evidence="11">
    <location>
        <begin position="291"/>
        <end position="314"/>
    </location>
</feature>
<accession>V4K6V4</accession>
<comment type="catalytic activity">
    <reaction evidence="1">
        <text>S-ubiquitinyl-[E2 ubiquitin-conjugating enzyme]-L-cysteine + [acceptor protein]-L-lysine = [E2 ubiquitin-conjugating enzyme]-L-cysteine + N(6)-ubiquitinyl-[acceptor protein]-L-lysine.</text>
        <dbReference type="EC" id="2.3.2.27"/>
    </reaction>
</comment>
<feature type="transmembrane region" description="Helical" evidence="11">
    <location>
        <begin position="112"/>
        <end position="134"/>
    </location>
</feature>
<evidence type="ECO:0000256" key="10">
    <source>
        <dbReference type="SAM" id="MobiDB-lite"/>
    </source>
</evidence>
<gene>
    <name evidence="12" type="ORF">EUTSA_v10022448mg</name>
</gene>
<keyword evidence="5" id="KW-0808">Transferase</keyword>
<dbReference type="PANTHER" id="PTHR13145">
    <property type="entry name" value="SSM4 PROTEIN"/>
    <property type="match status" value="1"/>
</dbReference>
<proteinExistence type="predicted"/>
<comment type="pathway">
    <text evidence="3">Protein modification; protein ubiquitination.</text>
</comment>
<keyword evidence="6 11" id="KW-0812">Transmembrane</keyword>
<feature type="region of interest" description="Disordered" evidence="10">
    <location>
        <begin position="494"/>
        <end position="513"/>
    </location>
</feature>
<dbReference type="STRING" id="72664.V4K6V4"/>
<evidence type="ECO:0000256" key="5">
    <source>
        <dbReference type="ARBA" id="ARBA00022679"/>
    </source>
</evidence>
<feature type="transmembrane region" description="Helical" evidence="11">
    <location>
        <begin position="334"/>
        <end position="353"/>
    </location>
</feature>
<dbReference type="Proteomes" id="UP000030689">
    <property type="component" value="Unassembled WGS sequence"/>
</dbReference>
<evidence type="ECO:0000256" key="3">
    <source>
        <dbReference type="ARBA" id="ARBA00004906"/>
    </source>
</evidence>
<feature type="transmembrane region" description="Helical" evidence="11">
    <location>
        <begin position="403"/>
        <end position="422"/>
    </location>
</feature>
<feature type="transmembrane region" description="Helical" evidence="11">
    <location>
        <begin position="12"/>
        <end position="37"/>
    </location>
</feature>
<feature type="region of interest" description="Disordered" evidence="10">
    <location>
        <begin position="524"/>
        <end position="547"/>
    </location>
</feature>
<evidence type="ECO:0000256" key="1">
    <source>
        <dbReference type="ARBA" id="ARBA00000900"/>
    </source>
</evidence>
<evidence type="ECO:0000313" key="12">
    <source>
        <dbReference type="EMBL" id="ESQ33325.1"/>
    </source>
</evidence>
<evidence type="ECO:0000256" key="2">
    <source>
        <dbReference type="ARBA" id="ARBA00004141"/>
    </source>
</evidence>
<evidence type="ECO:0000256" key="4">
    <source>
        <dbReference type="ARBA" id="ARBA00012483"/>
    </source>
</evidence>
<evidence type="ECO:0000256" key="6">
    <source>
        <dbReference type="ARBA" id="ARBA00022692"/>
    </source>
</evidence>
<evidence type="ECO:0000256" key="7">
    <source>
        <dbReference type="ARBA" id="ARBA00022786"/>
    </source>
</evidence>
<sequence length="547" mass="60592">MKSCRCRVLQFFLRLISVLSLCLLTIPFITCWIWRLAFVRSFGEAQSLFFLSHISTTVILTDCLLGFLLSTCIFFIFRGATSLRGHFRHLRENIPFYELVGMKGPVFHLFENASTVLACNMIFIGVGIFVPFTLGRVLSYHVSWLFVAARGPAVTASVIDIGLSLGNLSLKSALTSVSNLANEGQENGLLGQLTEIMKVTGSGMNGATITLSIAADLLKGSVAGSSKLSDVTTLTVGYMFIVFLVFIYLGIISLILYAKGEPLTIGRFYGVTSVVETVPPLLRQFLAVMGIGFRVAFFVVFVLGIFPLMGGWWLDVCTVRMFGKTMSHRVQFLSVSPLASSLVHWTVGIMYMWQIFIVENLLREVLRPGVLYFLMDPADQDNTFQDLIDGSVVKLAKEILLEYAEFGSLIVMLVFLPVKLAIWTAPSIFPLDISVSDPFTEIPVGIILFQICVPFIIEHCRLHTTIKSLVRSWCTDVGWALGLTDFLLPRPEENIGQENRNGEPGRQNRAQVLQVGGPDRVMAELPAAGNVNTGEEYEDDEEQSDSE</sequence>
<feature type="transmembrane region" description="Helical" evidence="11">
    <location>
        <begin position="442"/>
        <end position="462"/>
    </location>
</feature>
<evidence type="ECO:0000256" key="9">
    <source>
        <dbReference type="ARBA" id="ARBA00023136"/>
    </source>
</evidence>
<protein>
    <recommendedName>
        <fullName evidence="4">RING-type E3 ubiquitin transferase</fullName>
        <ecNumber evidence="4">2.3.2.27</ecNumber>
    </recommendedName>
</protein>
<dbReference type="GO" id="GO:0061630">
    <property type="term" value="F:ubiquitin protein ligase activity"/>
    <property type="evidence" value="ECO:0007669"/>
    <property type="project" value="UniProtKB-EC"/>
</dbReference>
<keyword evidence="8 11" id="KW-1133">Transmembrane helix</keyword>
<evidence type="ECO:0000256" key="8">
    <source>
        <dbReference type="ARBA" id="ARBA00022989"/>
    </source>
</evidence>
<keyword evidence="7" id="KW-0833">Ubl conjugation pathway</keyword>
<feature type="compositionally biased region" description="Acidic residues" evidence="10">
    <location>
        <begin position="535"/>
        <end position="547"/>
    </location>
</feature>
<dbReference type="EMBL" id="KI517698">
    <property type="protein sequence ID" value="ESQ33325.1"/>
    <property type="molecule type" value="Genomic_DNA"/>
</dbReference>
<evidence type="ECO:0000313" key="13">
    <source>
        <dbReference type="Proteomes" id="UP000030689"/>
    </source>
</evidence>